<feature type="binding site" evidence="3">
    <location>
        <position position="152"/>
    </location>
    <ligand>
        <name>a divalent metal cation</name>
        <dbReference type="ChEBI" id="CHEBI:60240"/>
    </ligand>
</feature>
<feature type="binding site" evidence="3">
    <location>
        <position position="204"/>
    </location>
    <ligand>
        <name>a divalent metal cation</name>
        <dbReference type="ChEBI" id="CHEBI:60240"/>
    </ligand>
</feature>
<keyword evidence="1" id="KW-0378">Hydrolase</keyword>
<proteinExistence type="predicted"/>
<accession>A0AA35SXB3</accession>
<dbReference type="Pfam" id="PF08450">
    <property type="entry name" value="SGL"/>
    <property type="match status" value="2"/>
</dbReference>
<gene>
    <name evidence="5" type="ORF">GBAR_LOCUS20580</name>
</gene>
<dbReference type="InterPro" id="IPR013658">
    <property type="entry name" value="SGL"/>
</dbReference>
<comment type="caution">
    <text evidence="5">The sequence shown here is derived from an EMBL/GenBank/DDBJ whole genome shotgun (WGS) entry which is preliminary data.</text>
</comment>
<feature type="binding site" evidence="3">
    <location>
        <position position="121"/>
    </location>
    <ligand>
        <name>substrate</name>
    </ligand>
</feature>
<dbReference type="InterPro" id="IPR005511">
    <property type="entry name" value="SMP-30"/>
</dbReference>
<evidence type="ECO:0000313" key="5">
    <source>
        <dbReference type="EMBL" id="CAI8036736.1"/>
    </source>
</evidence>
<feature type="domain" description="SMP-30/Gluconolactonase/LRE-like region" evidence="4">
    <location>
        <begin position="34"/>
        <end position="126"/>
    </location>
</feature>
<protein>
    <submittedName>
        <fullName evidence="5">Gluconolactonase</fullName>
    </submittedName>
</protein>
<dbReference type="PANTHER" id="PTHR47572">
    <property type="entry name" value="LIPOPROTEIN-RELATED"/>
    <property type="match status" value="1"/>
</dbReference>
<keyword evidence="3" id="KW-0479">Metal-binding</keyword>
<feature type="active site" description="Proton donor/acceptor" evidence="2">
    <location>
        <position position="204"/>
    </location>
</feature>
<evidence type="ECO:0000256" key="3">
    <source>
        <dbReference type="PIRSR" id="PIRSR605511-2"/>
    </source>
</evidence>
<dbReference type="InterPro" id="IPR051262">
    <property type="entry name" value="SMP-30/CGR1_Lactonase"/>
</dbReference>
<organism evidence="5 6">
    <name type="scientific">Geodia barretti</name>
    <name type="common">Barrett's horny sponge</name>
    <dbReference type="NCBI Taxonomy" id="519541"/>
    <lineage>
        <taxon>Eukaryota</taxon>
        <taxon>Metazoa</taxon>
        <taxon>Porifera</taxon>
        <taxon>Demospongiae</taxon>
        <taxon>Heteroscleromorpha</taxon>
        <taxon>Tetractinellida</taxon>
        <taxon>Astrophorina</taxon>
        <taxon>Geodiidae</taxon>
        <taxon>Geodia</taxon>
    </lineage>
</organism>
<evidence type="ECO:0000259" key="4">
    <source>
        <dbReference type="Pfam" id="PF08450"/>
    </source>
</evidence>
<reference evidence="5" key="1">
    <citation type="submission" date="2023-03" db="EMBL/GenBank/DDBJ databases">
        <authorList>
            <person name="Steffen K."/>
            <person name="Cardenas P."/>
        </authorList>
    </citation>
    <scope>NUCLEOTIDE SEQUENCE</scope>
</reference>
<feature type="binding site" evidence="3">
    <location>
        <position position="119"/>
    </location>
    <ligand>
        <name>substrate</name>
    </ligand>
</feature>
<evidence type="ECO:0000256" key="2">
    <source>
        <dbReference type="PIRSR" id="PIRSR605511-1"/>
    </source>
</evidence>
<dbReference type="GO" id="GO:0046872">
    <property type="term" value="F:metal ion binding"/>
    <property type="evidence" value="ECO:0007669"/>
    <property type="project" value="UniProtKB-KW"/>
</dbReference>
<dbReference type="InterPro" id="IPR011042">
    <property type="entry name" value="6-blade_b-propeller_TolB-like"/>
</dbReference>
<dbReference type="PRINTS" id="PR01790">
    <property type="entry name" value="SMP30FAMILY"/>
</dbReference>
<name>A0AA35SXB3_GEOBA</name>
<keyword evidence="6" id="KW-1185">Reference proteome</keyword>
<dbReference type="EMBL" id="CASHTH010002892">
    <property type="protein sequence ID" value="CAI8036736.1"/>
    <property type="molecule type" value="Genomic_DNA"/>
</dbReference>
<evidence type="ECO:0000313" key="6">
    <source>
        <dbReference type="Proteomes" id="UP001174909"/>
    </source>
</evidence>
<dbReference type="Proteomes" id="UP001174909">
    <property type="component" value="Unassembled WGS sequence"/>
</dbReference>
<dbReference type="GO" id="GO:0016787">
    <property type="term" value="F:hydrolase activity"/>
    <property type="evidence" value="ECO:0007669"/>
    <property type="project" value="UniProtKB-KW"/>
</dbReference>
<dbReference type="SUPFAM" id="SSF63829">
    <property type="entry name" value="Calcium-dependent phosphotriesterase"/>
    <property type="match status" value="1"/>
</dbReference>
<feature type="domain" description="SMP-30/Gluconolactonase/LRE-like region" evidence="4">
    <location>
        <begin position="129"/>
        <end position="260"/>
    </location>
</feature>
<comment type="cofactor">
    <cofactor evidence="3">
        <name>Zn(2+)</name>
        <dbReference type="ChEBI" id="CHEBI:29105"/>
    </cofactor>
    <text evidence="3">Binds 1 divalent metal cation per subunit.</text>
</comment>
<dbReference type="Gene3D" id="2.120.10.30">
    <property type="entry name" value="TolB, C-terminal domain"/>
    <property type="match status" value="2"/>
</dbReference>
<sequence>MPIEKLSSALDAIIDGDAPIEEHGSGFGGGEGPAEGPLWWSDGGYLLFSDIHNNRRMRYTPGSGVTVEAEPVNRHNGLTRDQQGRLIAAEHDGRRISRLEADGSTTVLANQFQGRQLNRPNDVVVKTISGVYRLSADLGTLTLLVADFVVPNGLAFNPDETVLYVNDSRRGIIRAFDVQDDGTVSLATQRLFADMRGEREGVPDGMKVDTEGNVYCGGAGGLHIMNAGGETLGIVVHGQPATTNLCFGGDDWKTLYFTSRNTVGSTPIKVAGIPVPAK</sequence>
<keyword evidence="3" id="KW-0862">Zinc</keyword>
<dbReference type="AlphaFoldDB" id="A0AA35SXB3"/>
<evidence type="ECO:0000256" key="1">
    <source>
        <dbReference type="ARBA" id="ARBA00022801"/>
    </source>
</evidence>
<dbReference type="PANTHER" id="PTHR47572:SF4">
    <property type="entry name" value="LACTONASE DRP35"/>
    <property type="match status" value="1"/>
</dbReference>